<evidence type="ECO:0000313" key="13">
    <source>
        <dbReference type="Proteomes" id="UP000821853"/>
    </source>
</evidence>
<feature type="coiled-coil region" evidence="7">
    <location>
        <begin position="264"/>
        <end position="291"/>
    </location>
</feature>
<feature type="region of interest" description="Disordered" evidence="8">
    <location>
        <begin position="120"/>
        <end position="149"/>
    </location>
</feature>
<proteinExistence type="inferred from homology"/>
<dbReference type="InterPro" id="IPR038189">
    <property type="entry name" value="Cdc37_Hsp90-bd_sf"/>
</dbReference>
<dbReference type="SUPFAM" id="SSF101391">
    <property type="entry name" value="Hsp90 co-chaperone CDC37"/>
    <property type="match status" value="1"/>
</dbReference>
<gene>
    <name evidence="12" type="ORF">HPB48_022383</name>
</gene>
<feature type="region of interest" description="Disordered" evidence="8">
    <location>
        <begin position="351"/>
        <end position="372"/>
    </location>
</feature>
<name>A0A9J6H0V3_HAELO</name>
<dbReference type="GO" id="GO:0019901">
    <property type="term" value="F:protein kinase binding"/>
    <property type="evidence" value="ECO:0007669"/>
    <property type="project" value="InterPro"/>
</dbReference>
<protein>
    <recommendedName>
        <fullName evidence="3">Hsp90 co-chaperone Cdc37</fullName>
    </recommendedName>
    <alternativeName>
        <fullName evidence="6">Hsp90 chaperone protein kinase-targeting subunit</fullName>
    </alternativeName>
</protein>
<dbReference type="SMART" id="SM01070">
    <property type="entry name" value="CDC37_M"/>
    <property type="match status" value="1"/>
</dbReference>
<dbReference type="InterPro" id="IPR013873">
    <property type="entry name" value="Cdc37_C"/>
</dbReference>
<dbReference type="GO" id="GO:0031072">
    <property type="term" value="F:heat shock protein binding"/>
    <property type="evidence" value="ECO:0007669"/>
    <property type="project" value="TreeGrafter"/>
</dbReference>
<dbReference type="GO" id="GO:0051087">
    <property type="term" value="F:protein-folding chaperone binding"/>
    <property type="evidence" value="ECO:0007669"/>
    <property type="project" value="TreeGrafter"/>
</dbReference>
<dbReference type="SMART" id="SM01069">
    <property type="entry name" value="CDC37_C"/>
    <property type="match status" value="1"/>
</dbReference>
<dbReference type="InterPro" id="IPR004918">
    <property type="entry name" value="Cdc37"/>
</dbReference>
<keyword evidence="5" id="KW-0143">Chaperone</keyword>
<sequence length="372" mass="43066">MHKLAFFLTLCLNDAFISYIREQHEFIGARKLTVAVLFGLQVSDDEDETHPNIDTPSLFRWRHQARVERMNEMKKEREEFNKKKAKPVSLDHRCLVSAWLVSRNDKLLLEARKQVQGKTGKDLEKAKRDILNKPAPREEEVVSEEEKEESQRKFVKDNEALLKQFGMLQKYDDSKRFLLEHPHLACDQTANYLVLWCIRLEMDDKHDLMAHVAHQCICIQYILELGRQLEVDPRSCISSFFTRIQIADQQYKDAFEDELRGFKERVQLRAREKLEEAVKEMEEEERQARLGPGGLDPVEVFESLPESLQKCFESRDLDMLKEAITTLPEEEARYHMKRCVDSGLWVPDAKAAEAEGAAAEGGDPASETSGAE</sequence>
<dbReference type="InterPro" id="IPR013855">
    <property type="entry name" value="Cdc37_N_dom"/>
</dbReference>
<dbReference type="EMBL" id="JABSTR010000010">
    <property type="protein sequence ID" value="KAH9380665.1"/>
    <property type="molecule type" value="Genomic_DNA"/>
</dbReference>
<keyword evidence="13" id="KW-1185">Reference proteome</keyword>
<feature type="compositionally biased region" description="Basic and acidic residues" evidence="8">
    <location>
        <begin position="120"/>
        <end position="140"/>
    </location>
</feature>
<dbReference type="Gene3D" id="1.20.58.610">
    <property type="entry name" value="Cdc37, Hsp90 binding domain"/>
    <property type="match status" value="1"/>
</dbReference>
<dbReference type="Pfam" id="PF08565">
    <property type="entry name" value="CDC37_M"/>
    <property type="match status" value="1"/>
</dbReference>
<dbReference type="Gene3D" id="6.10.140.250">
    <property type="match status" value="1"/>
</dbReference>
<dbReference type="VEuPathDB" id="VectorBase:HLOH_051209"/>
<evidence type="ECO:0000256" key="6">
    <source>
        <dbReference type="ARBA" id="ARBA00031396"/>
    </source>
</evidence>
<evidence type="ECO:0000256" key="4">
    <source>
        <dbReference type="ARBA" id="ARBA00022490"/>
    </source>
</evidence>
<dbReference type="Pfam" id="PF08564">
    <property type="entry name" value="CDC37_C"/>
    <property type="match status" value="1"/>
</dbReference>
<evidence type="ECO:0000256" key="7">
    <source>
        <dbReference type="SAM" id="Coils"/>
    </source>
</evidence>
<keyword evidence="7" id="KW-0175">Coiled coil</keyword>
<feature type="domain" description="Cdc37 C-terminal" evidence="9">
    <location>
        <begin position="289"/>
        <end position="369"/>
    </location>
</feature>
<dbReference type="Proteomes" id="UP000821853">
    <property type="component" value="Chromosome 8"/>
</dbReference>
<dbReference type="PANTHER" id="PTHR12800:SF4">
    <property type="entry name" value="HSP90 CO-CHAPERONE CDC37"/>
    <property type="match status" value="1"/>
</dbReference>
<feature type="domain" description="Cdc37 Hsp90 binding" evidence="10">
    <location>
        <begin position="132"/>
        <end position="285"/>
    </location>
</feature>
<evidence type="ECO:0000256" key="2">
    <source>
        <dbReference type="ARBA" id="ARBA00006222"/>
    </source>
</evidence>
<comment type="caution">
    <text evidence="12">The sequence shown here is derived from an EMBL/GenBank/DDBJ whole genome shotgun (WGS) entry which is preliminary data.</text>
</comment>
<dbReference type="InterPro" id="IPR013874">
    <property type="entry name" value="Cdc37_Hsp90-bd"/>
</dbReference>
<dbReference type="OMA" id="DYNDSKE"/>
<evidence type="ECO:0000313" key="12">
    <source>
        <dbReference type="EMBL" id="KAH9380665.1"/>
    </source>
</evidence>
<dbReference type="GO" id="GO:0050821">
    <property type="term" value="P:protein stabilization"/>
    <property type="evidence" value="ECO:0007669"/>
    <property type="project" value="TreeGrafter"/>
</dbReference>
<evidence type="ECO:0000256" key="1">
    <source>
        <dbReference type="ARBA" id="ARBA00004496"/>
    </source>
</evidence>
<comment type="similarity">
    <text evidence="2">Belongs to the CDC37 family.</text>
</comment>
<dbReference type="GO" id="GO:0006457">
    <property type="term" value="P:protein folding"/>
    <property type="evidence" value="ECO:0007669"/>
    <property type="project" value="TreeGrafter"/>
</dbReference>
<dbReference type="AlphaFoldDB" id="A0A9J6H0V3"/>
<evidence type="ECO:0000259" key="11">
    <source>
        <dbReference type="SMART" id="SM01071"/>
    </source>
</evidence>
<dbReference type="OrthoDB" id="440202at2759"/>
<accession>A0A9J6H0V3</accession>
<evidence type="ECO:0000256" key="5">
    <source>
        <dbReference type="ARBA" id="ARBA00023186"/>
    </source>
</evidence>
<evidence type="ECO:0000256" key="8">
    <source>
        <dbReference type="SAM" id="MobiDB-lite"/>
    </source>
</evidence>
<keyword evidence="4" id="KW-0963">Cytoplasm</keyword>
<evidence type="ECO:0000259" key="10">
    <source>
        <dbReference type="SMART" id="SM01070"/>
    </source>
</evidence>
<dbReference type="GO" id="GO:0005737">
    <property type="term" value="C:cytoplasm"/>
    <property type="evidence" value="ECO:0007669"/>
    <property type="project" value="UniProtKB-SubCell"/>
</dbReference>
<dbReference type="GO" id="GO:0051082">
    <property type="term" value="F:unfolded protein binding"/>
    <property type="evidence" value="ECO:0007669"/>
    <property type="project" value="TreeGrafter"/>
</dbReference>
<dbReference type="SMART" id="SM01071">
    <property type="entry name" value="CDC37_N"/>
    <property type="match status" value="1"/>
</dbReference>
<evidence type="ECO:0000256" key="3">
    <source>
        <dbReference type="ARBA" id="ARBA00020496"/>
    </source>
</evidence>
<feature type="domain" description="Cdc37 N-terminal" evidence="11">
    <location>
        <begin position="40"/>
        <end position="304"/>
    </location>
</feature>
<dbReference type="PANTHER" id="PTHR12800">
    <property type="entry name" value="CDC37-RELATED"/>
    <property type="match status" value="1"/>
</dbReference>
<dbReference type="FunFam" id="1.20.58.610:FF:000001">
    <property type="entry name" value="Hsp90 co-chaperone Cdc37-like 1"/>
    <property type="match status" value="1"/>
</dbReference>
<organism evidence="12 13">
    <name type="scientific">Haemaphysalis longicornis</name>
    <name type="common">Bush tick</name>
    <dbReference type="NCBI Taxonomy" id="44386"/>
    <lineage>
        <taxon>Eukaryota</taxon>
        <taxon>Metazoa</taxon>
        <taxon>Ecdysozoa</taxon>
        <taxon>Arthropoda</taxon>
        <taxon>Chelicerata</taxon>
        <taxon>Arachnida</taxon>
        <taxon>Acari</taxon>
        <taxon>Parasitiformes</taxon>
        <taxon>Ixodida</taxon>
        <taxon>Ixodoidea</taxon>
        <taxon>Ixodidae</taxon>
        <taxon>Haemaphysalinae</taxon>
        <taxon>Haemaphysalis</taxon>
    </lineage>
</organism>
<evidence type="ECO:0000259" key="9">
    <source>
        <dbReference type="SMART" id="SM01069"/>
    </source>
</evidence>
<reference evidence="12 13" key="1">
    <citation type="journal article" date="2020" name="Cell">
        <title>Large-Scale Comparative Analyses of Tick Genomes Elucidate Their Genetic Diversity and Vector Capacities.</title>
        <authorList>
            <consortium name="Tick Genome and Microbiome Consortium (TIGMIC)"/>
            <person name="Jia N."/>
            <person name="Wang J."/>
            <person name="Shi W."/>
            <person name="Du L."/>
            <person name="Sun Y."/>
            <person name="Zhan W."/>
            <person name="Jiang J.F."/>
            <person name="Wang Q."/>
            <person name="Zhang B."/>
            <person name="Ji P."/>
            <person name="Bell-Sakyi L."/>
            <person name="Cui X.M."/>
            <person name="Yuan T.T."/>
            <person name="Jiang B.G."/>
            <person name="Yang W.F."/>
            <person name="Lam T.T."/>
            <person name="Chang Q.C."/>
            <person name="Ding S.J."/>
            <person name="Wang X.J."/>
            <person name="Zhu J.G."/>
            <person name="Ruan X.D."/>
            <person name="Zhao L."/>
            <person name="Wei J.T."/>
            <person name="Ye R.Z."/>
            <person name="Que T.C."/>
            <person name="Du C.H."/>
            <person name="Zhou Y.H."/>
            <person name="Cheng J.X."/>
            <person name="Dai P.F."/>
            <person name="Guo W.B."/>
            <person name="Han X.H."/>
            <person name="Huang E.J."/>
            <person name="Li L.F."/>
            <person name="Wei W."/>
            <person name="Gao Y.C."/>
            <person name="Liu J.Z."/>
            <person name="Shao H.Z."/>
            <person name="Wang X."/>
            <person name="Wang C.C."/>
            <person name="Yang T.C."/>
            <person name="Huo Q.B."/>
            <person name="Li W."/>
            <person name="Chen H.Y."/>
            <person name="Chen S.E."/>
            <person name="Zhou L.G."/>
            <person name="Ni X.B."/>
            <person name="Tian J.H."/>
            <person name="Sheng Y."/>
            <person name="Liu T."/>
            <person name="Pan Y.S."/>
            <person name="Xia L.Y."/>
            <person name="Li J."/>
            <person name="Zhao F."/>
            <person name="Cao W.C."/>
        </authorList>
    </citation>
    <scope>NUCLEOTIDE SEQUENCE [LARGE SCALE GENOMIC DNA]</scope>
    <source>
        <strain evidence="12">HaeL-2018</strain>
    </source>
</reference>
<comment type="subcellular location">
    <subcellularLocation>
        <location evidence="1">Cytoplasm</location>
    </subcellularLocation>
</comment>